<reference evidence="7" key="1">
    <citation type="thesis" date="2020" institute="ProQuest LLC" country="789 East Eisenhower Parkway, Ann Arbor, MI, USA">
        <title>Comparative Genomics and Chromosome Evolution.</title>
        <authorList>
            <person name="Mudd A.B."/>
        </authorList>
    </citation>
    <scope>NUCLEOTIDE SEQUENCE</scope>
    <source>
        <strain evidence="7">Female2</strain>
        <tissue evidence="7">Blood</tissue>
    </source>
</reference>
<evidence type="ECO:0000259" key="6">
    <source>
        <dbReference type="SMART" id="SM00082"/>
    </source>
</evidence>
<organism evidence="7 8">
    <name type="scientific">Hymenochirus boettgeri</name>
    <name type="common">Congo dwarf clawed frog</name>
    <dbReference type="NCBI Taxonomy" id="247094"/>
    <lineage>
        <taxon>Eukaryota</taxon>
        <taxon>Metazoa</taxon>
        <taxon>Chordata</taxon>
        <taxon>Craniata</taxon>
        <taxon>Vertebrata</taxon>
        <taxon>Euteleostomi</taxon>
        <taxon>Amphibia</taxon>
        <taxon>Batrachia</taxon>
        <taxon>Anura</taxon>
        <taxon>Pipoidea</taxon>
        <taxon>Pipidae</taxon>
        <taxon>Pipinae</taxon>
        <taxon>Hymenochirus</taxon>
    </lineage>
</organism>
<dbReference type="GO" id="GO:0005886">
    <property type="term" value="C:plasma membrane"/>
    <property type="evidence" value="ECO:0007669"/>
    <property type="project" value="TreeGrafter"/>
</dbReference>
<dbReference type="InterPro" id="IPR052286">
    <property type="entry name" value="Wnt_signaling_inhibitor"/>
</dbReference>
<evidence type="ECO:0000256" key="1">
    <source>
        <dbReference type="ARBA" id="ARBA00022614"/>
    </source>
</evidence>
<keyword evidence="3" id="KW-0677">Repeat</keyword>
<proteinExistence type="predicted"/>
<feature type="transmembrane region" description="Helical" evidence="4">
    <location>
        <begin position="296"/>
        <end position="316"/>
    </location>
</feature>
<feature type="domain" description="LRRCT" evidence="6">
    <location>
        <begin position="235"/>
        <end position="287"/>
    </location>
</feature>
<dbReference type="PANTHER" id="PTHR24364:SF16">
    <property type="entry name" value="TROPHOBLAST GLYCOPROTEIN-LIKE"/>
    <property type="match status" value="1"/>
</dbReference>
<dbReference type="SMART" id="SM00369">
    <property type="entry name" value="LRR_TYP"/>
    <property type="match status" value="4"/>
</dbReference>
<dbReference type="SMART" id="SM00082">
    <property type="entry name" value="LRRCT"/>
    <property type="match status" value="1"/>
</dbReference>
<accession>A0A8T2ILH9</accession>
<evidence type="ECO:0000256" key="2">
    <source>
        <dbReference type="ARBA" id="ARBA00022729"/>
    </source>
</evidence>
<dbReference type="InterPro" id="IPR003591">
    <property type="entry name" value="Leu-rich_rpt_typical-subtyp"/>
</dbReference>
<sequence length="358" mass="40410">MPRRQFDFHGHINSVLIPNKLGCFLLIKLLGLGILINISVSCPLNCQCFAKIGLVQCHSSLLKEIPKEIPYWVRNLSLAGGNVTVLPSAAFQSNGTQLTNVTTLLLMNNSIEAIEALAFQGLPSLITIDLSFNLLSSIDKEAFDGATDLRVLKLNHALRGPLQRPLINFMWIKHLKKLERLELTGNALPSFPKRVLTLENLQELYIGNNAIKRIDEEAILDLSSLKKLRVGLSPNPLVCDCRMKNMFLWLRNNSSQTLDAQSLRCYSPSDLNGTEVTGLKLDDFKCINEDLETASYVFFGIVLALIGVIFLMVLYLNRRGMKRWLNNFREACRDQMEGYHYRYEQDSDPRRSHASTGI</sequence>
<evidence type="ECO:0000259" key="5">
    <source>
        <dbReference type="SMART" id="SM00013"/>
    </source>
</evidence>
<evidence type="ECO:0000313" key="7">
    <source>
        <dbReference type="EMBL" id="KAG8431391.1"/>
    </source>
</evidence>
<dbReference type="SUPFAM" id="SSF52058">
    <property type="entry name" value="L domain-like"/>
    <property type="match status" value="1"/>
</dbReference>
<dbReference type="PROSITE" id="PS51450">
    <property type="entry name" value="LRR"/>
    <property type="match status" value="1"/>
</dbReference>
<dbReference type="OrthoDB" id="1574204at2759"/>
<dbReference type="InterPro" id="IPR000483">
    <property type="entry name" value="Cys-rich_flank_reg_C"/>
</dbReference>
<keyword evidence="4" id="KW-0812">Transmembrane</keyword>
<dbReference type="AlphaFoldDB" id="A0A8T2ILH9"/>
<feature type="domain" description="LRRNT" evidence="5">
    <location>
        <begin position="41"/>
        <end position="75"/>
    </location>
</feature>
<evidence type="ECO:0000313" key="8">
    <source>
        <dbReference type="Proteomes" id="UP000812440"/>
    </source>
</evidence>
<dbReference type="GO" id="GO:0090090">
    <property type="term" value="P:negative regulation of canonical Wnt signaling pathway"/>
    <property type="evidence" value="ECO:0007669"/>
    <property type="project" value="TreeGrafter"/>
</dbReference>
<keyword evidence="4" id="KW-0472">Membrane</keyword>
<dbReference type="InterPro" id="IPR001611">
    <property type="entry name" value="Leu-rich_rpt"/>
</dbReference>
<dbReference type="Pfam" id="PF13855">
    <property type="entry name" value="LRR_8"/>
    <property type="match status" value="2"/>
</dbReference>
<dbReference type="EMBL" id="JAACNH010000218">
    <property type="protein sequence ID" value="KAG8431391.1"/>
    <property type="molecule type" value="Genomic_DNA"/>
</dbReference>
<protein>
    <submittedName>
        <fullName evidence="7">Uncharacterized protein</fullName>
    </submittedName>
</protein>
<keyword evidence="2" id="KW-0732">Signal</keyword>
<evidence type="ECO:0000256" key="3">
    <source>
        <dbReference type="ARBA" id="ARBA00022737"/>
    </source>
</evidence>
<dbReference type="Gene3D" id="3.80.10.10">
    <property type="entry name" value="Ribonuclease Inhibitor"/>
    <property type="match status" value="2"/>
</dbReference>
<keyword evidence="8" id="KW-1185">Reference proteome</keyword>
<gene>
    <name evidence="7" type="ORF">GDO86_018896</name>
</gene>
<keyword evidence="1" id="KW-0433">Leucine-rich repeat</keyword>
<dbReference type="PANTHER" id="PTHR24364">
    <property type="entry name" value="LP06937P"/>
    <property type="match status" value="1"/>
</dbReference>
<dbReference type="Proteomes" id="UP000812440">
    <property type="component" value="Unassembled WGS sequence"/>
</dbReference>
<name>A0A8T2ILH9_9PIPI</name>
<dbReference type="InterPro" id="IPR000372">
    <property type="entry name" value="LRRNT"/>
</dbReference>
<dbReference type="SMART" id="SM00013">
    <property type="entry name" value="LRRNT"/>
    <property type="match status" value="1"/>
</dbReference>
<comment type="caution">
    <text evidence="7">The sequence shown here is derived from an EMBL/GenBank/DDBJ whole genome shotgun (WGS) entry which is preliminary data.</text>
</comment>
<evidence type="ECO:0000256" key="4">
    <source>
        <dbReference type="SAM" id="Phobius"/>
    </source>
</evidence>
<keyword evidence="4" id="KW-1133">Transmembrane helix</keyword>
<dbReference type="InterPro" id="IPR032675">
    <property type="entry name" value="LRR_dom_sf"/>
</dbReference>